<dbReference type="Gene3D" id="1.10.1660.10">
    <property type="match status" value="1"/>
</dbReference>
<accession>A0ABY8CBL1</accession>
<dbReference type="SMART" id="SM00422">
    <property type="entry name" value="HTH_MERR"/>
    <property type="match status" value="1"/>
</dbReference>
<keyword evidence="5" id="KW-1185">Reference proteome</keyword>
<dbReference type="EMBL" id="CP102381">
    <property type="protein sequence ID" value="WEJ61951.1"/>
    <property type="molecule type" value="Genomic_DNA"/>
</dbReference>
<dbReference type="PANTHER" id="PTHR30204:SF15">
    <property type="entry name" value="BLL5018 PROTEIN"/>
    <property type="match status" value="1"/>
</dbReference>
<dbReference type="InterPro" id="IPR009061">
    <property type="entry name" value="DNA-bd_dom_put_sf"/>
</dbReference>
<protein>
    <submittedName>
        <fullName evidence="4">MerR family transcriptional regulator</fullName>
    </submittedName>
</protein>
<dbReference type="RefSeq" id="WP_275594209.1">
    <property type="nucleotide sequence ID" value="NZ_CP102381.1"/>
</dbReference>
<keyword evidence="2" id="KW-0175">Coiled coil</keyword>
<evidence type="ECO:0000313" key="5">
    <source>
        <dbReference type="Proteomes" id="UP001222275"/>
    </source>
</evidence>
<evidence type="ECO:0000256" key="1">
    <source>
        <dbReference type="ARBA" id="ARBA00023125"/>
    </source>
</evidence>
<dbReference type="Proteomes" id="UP001222275">
    <property type="component" value="Chromosome"/>
</dbReference>
<reference evidence="4 5" key="1">
    <citation type="submission" date="2022-06" db="EMBL/GenBank/DDBJ databases">
        <title>Thiomicrohabdus sp. nov, an obligately chemolithoautotrophic, sulfur-oxidizing bacterium isolated from beach of Guanyin Mountain. Amoy.</title>
        <authorList>
            <person name="Zhu H."/>
        </authorList>
    </citation>
    <scope>NUCLEOTIDE SEQUENCE [LARGE SCALE GENOMIC DNA]</scope>
    <source>
        <strain evidence="4 5">XGS-01</strain>
    </source>
</reference>
<dbReference type="SUPFAM" id="SSF46955">
    <property type="entry name" value="Putative DNA-binding domain"/>
    <property type="match status" value="1"/>
</dbReference>
<organism evidence="4 5">
    <name type="scientific">Thiomicrorhabdus lithotrophica</name>
    <dbReference type="NCBI Taxonomy" id="2949997"/>
    <lineage>
        <taxon>Bacteria</taxon>
        <taxon>Pseudomonadati</taxon>
        <taxon>Pseudomonadota</taxon>
        <taxon>Gammaproteobacteria</taxon>
        <taxon>Thiotrichales</taxon>
        <taxon>Piscirickettsiaceae</taxon>
        <taxon>Thiomicrorhabdus</taxon>
    </lineage>
</organism>
<proteinExistence type="predicted"/>
<evidence type="ECO:0000313" key="4">
    <source>
        <dbReference type="EMBL" id="WEJ61951.1"/>
    </source>
</evidence>
<dbReference type="Pfam" id="PF13411">
    <property type="entry name" value="MerR_1"/>
    <property type="match status" value="1"/>
</dbReference>
<dbReference type="CDD" id="cd04765">
    <property type="entry name" value="HTH_MlrA-like_sg2"/>
    <property type="match status" value="1"/>
</dbReference>
<evidence type="ECO:0000259" key="3">
    <source>
        <dbReference type="PROSITE" id="PS50937"/>
    </source>
</evidence>
<feature type="coiled-coil region" evidence="2">
    <location>
        <begin position="103"/>
        <end position="130"/>
    </location>
</feature>
<dbReference type="InterPro" id="IPR000551">
    <property type="entry name" value="MerR-type_HTH_dom"/>
</dbReference>
<keyword evidence="1" id="KW-0238">DNA-binding</keyword>
<gene>
    <name evidence="4" type="ORF">NR989_07990</name>
</gene>
<feature type="domain" description="HTH merR-type" evidence="3">
    <location>
        <begin position="23"/>
        <end position="92"/>
    </location>
</feature>
<name>A0ABY8CBL1_9GAMM</name>
<dbReference type="PANTHER" id="PTHR30204">
    <property type="entry name" value="REDOX-CYCLING DRUG-SENSING TRANSCRIPTIONAL ACTIVATOR SOXR"/>
    <property type="match status" value="1"/>
</dbReference>
<evidence type="ECO:0000256" key="2">
    <source>
        <dbReference type="SAM" id="Coils"/>
    </source>
</evidence>
<sequence length="132" mass="15699">MAKPKKQSQFAEQLEIELPDKKYFTIGEVADICELKSHVLRYWEQVFPQLEPSKRRGRRYYQKNDVILVLEIKSLLHDQGFTIPGAKTRLSKRDVDLSDTALNHEQKTAVEQLQQMKQEAEEFRNYLNKRYQ</sequence>
<dbReference type="InterPro" id="IPR047057">
    <property type="entry name" value="MerR_fam"/>
</dbReference>
<dbReference type="PROSITE" id="PS50937">
    <property type="entry name" value="HTH_MERR_2"/>
    <property type="match status" value="1"/>
</dbReference>